<evidence type="ECO:0000256" key="4">
    <source>
        <dbReference type="ARBA" id="ARBA00023136"/>
    </source>
</evidence>
<dbReference type="Gene3D" id="2.60.120.10">
    <property type="entry name" value="Jelly Rolls"/>
    <property type="match status" value="1"/>
</dbReference>
<feature type="domain" description="Cyclic nucleotide-binding" evidence="6">
    <location>
        <begin position="677"/>
        <end position="756"/>
    </location>
</feature>
<dbReference type="PANTHER" id="PTHR43310:SF4">
    <property type="entry name" value="AFR304WP"/>
    <property type="match status" value="1"/>
</dbReference>
<dbReference type="InterPro" id="IPR014710">
    <property type="entry name" value="RmlC-like_jellyroll"/>
</dbReference>
<dbReference type="Pfam" id="PF01740">
    <property type="entry name" value="STAS"/>
    <property type="match status" value="1"/>
</dbReference>
<feature type="transmembrane region" description="Helical" evidence="5">
    <location>
        <begin position="259"/>
        <end position="284"/>
    </location>
</feature>
<feature type="transmembrane region" description="Helical" evidence="5">
    <location>
        <begin position="7"/>
        <end position="27"/>
    </location>
</feature>
<feature type="domain" description="STAS" evidence="7">
    <location>
        <begin position="462"/>
        <end position="579"/>
    </location>
</feature>
<gene>
    <name evidence="8" type="ORF">CONCODRAFT_26477</name>
</gene>
<accession>A0A137P0H0</accession>
<name>A0A137P0H0_CONC2</name>
<reference evidence="8 9" key="1">
    <citation type="journal article" date="2015" name="Genome Biol. Evol.">
        <title>Phylogenomic analyses indicate that early fungi evolved digesting cell walls of algal ancestors of land plants.</title>
        <authorList>
            <person name="Chang Y."/>
            <person name="Wang S."/>
            <person name="Sekimoto S."/>
            <person name="Aerts A.L."/>
            <person name="Choi C."/>
            <person name="Clum A."/>
            <person name="LaButti K.M."/>
            <person name="Lindquist E.A."/>
            <person name="Yee Ngan C."/>
            <person name="Ohm R.A."/>
            <person name="Salamov A.A."/>
            <person name="Grigoriev I.V."/>
            <person name="Spatafora J.W."/>
            <person name="Berbee M.L."/>
        </authorList>
    </citation>
    <scope>NUCLEOTIDE SEQUENCE [LARGE SCALE GENOMIC DNA]</scope>
    <source>
        <strain evidence="8 9">NRRL 28638</strain>
    </source>
</reference>
<sequence length="756" mass="83924">IPAMIIGTILNILDAVSYGIIIFPTHLKPFSTFGPDGISIFLVSTVIAQLTFASGASKFAFGNGGFMVEVIPFVHILCQLVINDVGEDSEQLLPTVMVAFALSTILTGVVFLLLGWFKLGSIMEFFPRHILIGCIGGLGVFLFQTGFKATTDINPEWSWESVALYFQPDIIPLWTSSFLLCGIVILTIHYIKHPLIVPMIYLTIPVVFYIFCSGILGLSLDDLRATGWVFKLPDGNKPFYDFYLNFNFYKTSWSTIPKLLPTIAALIFFGILHVPINVPALAVSSNMKDVDVDRELVAHGVSNLVAGFFGSGQNYLIYSNSVLFNKSGGTTRVSTMLLTFATFGALVIGPQIVGYIPVPLVGVLVFNMGFDLFKEAIWDPLGSVPNMEYLTIVIITIGMGVIGFIEGIFFGIIVAFIIFIVEYSRRSPVRYHADGTKLRSIVRRPYQHRQFLTSVGEQIQTLSLQGYMFFGTVHQLDTAINAIFKKHRTKELLVRFIILDFTLVTGLDFSAANTFSNIVAKLKKDYIFLVLSGLQKDSDIGKALIRADVWPIANSYQDEIKQSPNVRCFSSLNVALEWCENFMLAQVLRSNEPRPIASPIPQSSFLDVTPISPLGQSPRSEQIIQVAQSIPQLTSQPQGPEKATIKNAKQPLPLLVQAFQDIIEIDWEVLCTFAKYLERVELGPNERVWTFGDVADDVYLIEQGMLKADNQATLDPAGLCDTVLPGTFLGEITFFNQIPRFTTVTTDSLQVILWKL</sequence>
<dbReference type="EMBL" id="KQ964570">
    <property type="protein sequence ID" value="KXN68546.1"/>
    <property type="molecule type" value="Genomic_DNA"/>
</dbReference>
<feature type="transmembrane region" description="Helical" evidence="5">
    <location>
        <begin position="33"/>
        <end position="52"/>
    </location>
</feature>
<evidence type="ECO:0000313" key="9">
    <source>
        <dbReference type="Proteomes" id="UP000070444"/>
    </source>
</evidence>
<dbReference type="CDD" id="cd00038">
    <property type="entry name" value="CAP_ED"/>
    <property type="match status" value="1"/>
</dbReference>
<dbReference type="AlphaFoldDB" id="A0A137P0H0"/>
<feature type="transmembrane region" description="Helical" evidence="5">
    <location>
        <begin position="200"/>
        <end position="220"/>
    </location>
</feature>
<dbReference type="InterPro" id="IPR018490">
    <property type="entry name" value="cNMP-bd_dom_sf"/>
</dbReference>
<dbReference type="InterPro" id="IPR002645">
    <property type="entry name" value="STAS_dom"/>
</dbReference>
<dbReference type="InterPro" id="IPR000595">
    <property type="entry name" value="cNMP-bd_dom"/>
</dbReference>
<feature type="transmembrane region" description="Helical" evidence="5">
    <location>
        <begin position="492"/>
        <end position="512"/>
    </location>
</feature>
<evidence type="ECO:0000259" key="7">
    <source>
        <dbReference type="PROSITE" id="PS50801"/>
    </source>
</evidence>
<dbReference type="Proteomes" id="UP000070444">
    <property type="component" value="Unassembled WGS sequence"/>
</dbReference>
<keyword evidence="2 5" id="KW-0812">Transmembrane</keyword>
<evidence type="ECO:0008006" key="10">
    <source>
        <dbReference type="Google" id="ProtNLM"/>
    </source>
</evidence>
<dbReference type="Pfam" id="PF00027">
    <property type="entry name" value="cNMP_binding"/>
    <property type="match status" value="1"/>
</dbReference>
<feature type="non-terminal residue" evidence="8">
    <location>
        <position position="1"/>
    </location>
</feature>
<organism evidence="8 9">
    <name type="scientific">Conidiobolus coronatus (strain ATCC 28846 / CBS 209.66 / NRRL 28638)</name>
    <name type="common">Delacroixia coronata</name>
    <dbReference type="NCBI Taxonomy" id="796925"/>
    <lineage>
        <taxon>Eukaryota</taxon>
        <taxon>Fungi</taxon>
        <taxon>Fungi incertae sedis</taxon>
        <taxon>Zoopagomycota</taxon>
        <taxon>Entomophthoromycotina</taxon>
        <taxon>Entomophthoromycetes</taxon>
        <taxon>Entomophthorales</taxon>
        <taxon>Ancylistaceae</taxon>
        <taxon>Conidiobolus</taxon>
    </lineage>
</organism>
<comment type="subcellular location">
    <subcellularLocation>
        <location evidence="1">Membrane</location>
        <topology evidence="1">Multi-pass membrane protein</topology>
    </subcellularLocation>
</comment>
<dbReference type="PROSITE" id="PS50042">
    <property type="entry name" value="CNMP_BINDING_3"/>
    <property type="match status" value="1"/>
</dbReference>
<dbReference type="GO" id="GO:0016020">
    <property type="term" value="C:membrane"/>
    <property type="evidence" value="ECO:0007669"/>
    <property type="project" value="UniProtKB-SubCell"/>
</dbReference>
<dbReference type="CDD" id="cd07042">
    <property type="entry name" value="STAS_SulP_like_sulfate_transporter"/>
    <property type="match status" value="1"/>
</dbReference>
<evidence type="ECO:0000256" key="5">
    <source>
        <dbReference type="SAM" id="Phobius"/>
    </source>
</evidence>
<dbReference type="InterPro" id="IPR036513">
    <property type="entry name" value="STAS_dom_sf"/>
</dbReference>
<protein>
    <recommendedName>
        <fullName evidence="10">Sulfate permease</fullName>
    </recommendedName>
</protein>
<dbReference type="SUPFAM" id="SSF52091">
    <property type="entry name" value="SpoIIaa-like"/>
    <property type="match status" value="1"/>
</dbReference>
<dbReference type="OMA" id="IEITPFY"/>
<dbReference type="Gene3D" id="3.30.750.24">
    <property type="entry name" value="STAS domain"/>
    <property type="match status" value="1"/>
</dbReference>
<dbReference type="InterPro" id="IPR011547">
    <property type="entry name" value="SLC26A/SulP_dom"/>
</dbReference>
<feature type="transmembrane region" description="Helical" evidence="5">
    <location>
        <begin position="59"/>
        <end position="82"/>
    </location>
</feature>
<dbReference type="SUPFAM" id="SSF51206">
    <property type="entry name" value="cAMP-binding domain-like"/>
    <property type="match status" value="1"/>
</dbReference>
<evidence type="ECO:0000313" key="8">
    <source>
        <dbReference type="EMBL" id="KXN68546.1"/>
    </source>
</evidence>
<feature type="transmembrane region" description="Helical" evidence="5">
    <location>
        <begin position="352"/>
        <end position="370"/>
    </location>
</feature>
<dbReference type="Pfam" id="PF00916">
    <property type="entry name" value="Sulfate_transp"/>
    <property type="match status" value="1"/>
</dbReference>
<feature type="transmembrane region" description="Helical" evidence="5">
    <location>
        <begin position="329"/>
        <end position="347"/>
    </location>
</feature>
<keyword evidence="4 5" id="KW-0472">Membrane</keyword>
<feature type="transmembrane region" description="Helical" evidence="5">
    <location>
        <begin position="94"/>
        <end position="117"/>
    </location>
</feature>
<evidence type="ECO:0000256" key="3">
    <source>
        <dbReference type="ARBA" id="ARBA00022989"/>
    </source>
</evidence>
<dbReference type="InterPro" id="IPR052706">
    <property type="entry name" value="Membrane-Transporter-like"/>
</dbReference>
<feature type="transmembrane region" description="Helical" evidence="5">
    <location>
        <begin position="390"/>
        <end position="421"/>
    </location>
</feature>
<evidence type="ECO:0000256" key="1">
    <source>
        <dbReference type="ARBA" id="ARBA00004141"/>
    </source>
</evidence>
<feature type="transmembrane region" description="Helical" evidence="5">
    <location>
        <begin position="170"/>
        <end position="188"/>
    </location>
</feature>
<evidence type="ECO:0000259" key="6">
    <source>
        <dbReference type="PROSITE" id="PS50042"/>
    </source>
</evidence>
<evidence type="ECO:0000256" key="2">
    <source>
        <dbReference type="ARBA" id="ARBA00022692"/>
    </source>
</evidence>
<keyword evidence="3 5" id="KW-1133">Transmembrane helix</keyword>
<feature type="transmembrane region" description="Helical" evidence="5">
    <location>
        <begin position="296"/>
        <end position="317"/>
    </location>
</feature>
<keyword evidence="9" id="KW-1185">Reference proteome</keyword>
<dbReference type="PANTHER" id="PTHR43310">
    <property type="entry name" value="SULFATE TRANSPORTER YBAR-RELATED"/>
    <property type="match status" value="1"/>
</dbReference>
<proteinExistence type="predicted"/>
<feature type="non-terminal residue" evidence="8">
    <location>
        <position position="756"/>
    </location>
</feature>
<dbReference type="OrthoDB" id="409725at2759"/>
<feature type="transmembrane region" description="Helical" evidence="5">
    <location>
        <begin position="129"/>
        <end position="150"/>
    </location>
</feature>
<dbReference type="PROSITE" id="PS50801">
    <property type="entry name" value="STAS"/>
    <property type="match status" value="1"/>
</dbReference>
<dbReference type="STRING" id="796925.A0A137P0H0"/>